<feature type="binding site" evidence="2">
    <location>
        <begin position="94"/>
        <end position="97"/>
    </location>
    <ligand>
        <name>phosphate</name>
        <dbReference type="ChEBI" id="CHEBI:43474"/>
    </ligand>
</feature>
<dbReference type="PANTHER" id="PTHR43691:SF11">
    <property type="entry name" value="FI09636P-RELATED"/>
    <property type="match status" value="1"/>
</dbReference>
<name>A0A0A9YS89_LYGHE</name>
<feature type="binding site" evidence="2">
    <location>
        <position position="176"/>
    </location>
    <ligand>
        <name>substrate</name>
    </ligand>
</feature>
<comment type="similarity">
    <text evidence="1">Belongs to the PNP/UDP phosphorylase family.</text>
</comment>
<dbReference type="InterPro" id="IPR035994">
    <property type="entry name" value="Nucleoside_phosphorylase_sf"/>
</dbReference>
<reference evidence="5" key="3">
    <citation type="journal article" date="2016" name="Gigascience">
        <title>De novo construction of an expanded transcriptome assembly for the western tarnished plant bug, Lygus hesperus.</title>
        <authorList>
            <person name="Tassone E.E."/>
            <person name="Geib S.M."/>
            <person name="Hall B."/>
            <person name="Fabrick J.A."/>
            <person name="Brent C.S."/>
            <person name="Hull J.J."/>
        </authorList>
    </citation>
    <scope>NUCLEOTIDE SEQUENCE</scope>
</reference>
<reference evidence="4" key="2">
    <citation type="submission" date="2014-07" db="EMBL/GenBank/DDBJ databases">
        <authorList>
            <person name="Hull J."/>
        </authorList>
    </citation>
    <scope>NUCLEOTIDE SEQUENCE</scope>
</reference>
<reference evidence="4" key="1">
    <citation type="journal article" date="2014" name="PLoS ONE">
        <title>Transcriptome-Based Identification of ABC Transporters in the Western Tarnished Plant Bug Lygus hesperus.</title>
        <authorList>
            <person name="Hull J.J."/>
            <person name="Chaney K."/>
            <person name="Geib S.M."/>
            <person name="Fabrick J.A."/>
            <person name="Brent C.S."/>
            <person name="Walsh D."/>
            <person name="Lavine L.C."/>
        </authorList>
    </citation>
    <scope>NUCLEOTIDE SEQUENCE</scope>
</reference>
<sequence>MDLKKEFGHIRFVIFGGSNDRMKIVANSLAKSFWPVPLGQELVPIGSTTRYVLYRVGCVICVSHQMGMASVSILLNEITKLLAYAEAKDVVYLRLGTSGGIGLEPGTVVITQEAVNGYLEPYYELVSMGRLIKMKSAMSDDVIAKLMDAAKQLQLKYPVVTGKTMSVDTFYEGQARLDGAICEYTEQDKSNFITKLHQHNVANIEMEALLFGAFCNKLNIKVGVICVALLDRIKGDQVTFTAEDYLAWVDNTLNICKAFIAKELGIPFSA</sequence>
<feature type="binding site" evidence="2">
    <location>
        <position position="50"/>
    </location>
    <ligand>
        <name>phosphate</name>
        <dbReference type="ChEBI" id="CHEBI:43474"/>
    </ligand>
</feature>
<dbReference type="GO" id="GO:0004850">
    <property type="term" value="F:uridine phosphorylase activity"/>
    <property type="evidence" value="ECO:0007669"/>
    <property type="project" value="InterPro"/>
</dbReference>
<dbReference type="NCBIfam" id="TIGR01719">
    <property type="entry name" value="euk_UDPppase"/>
    <property type="match status" value="1"/>
</dbReference>
<dbReference type="PANTHER" id="PTHR43691">
    <property type="entry name" value="URIDINE PHOSPHORYLASE"/>
    <property type="match status" value="1"/>
</dbReference>
<dbReference type="AlphaFoldDB" id="A0A0A9YS89"/>
<protein>
    <submittedName>
        <fullName evidence="4">Uridine phosphorylase 1</fullName>
    </submittedName>
</protein>
<dbReference type="Pfam" id="PF01048">
    <property type="entry name" value="PNP_UDP_1"/>
    <property type="match status" value="1"/>
</dbReference>
<evidence type="ECO:0000313" key="5">
    <source>
        <dbReference type="EMBL" id="JAQ14550.1"/>
    </source>
</evidence>
<dbReference type="GO" id="GO:0009166">
    <property type="term" value="P:nucleotide catabolic process"/>
    <property type="evidence" value="ECO:0007669"/>
    <property type="project" value="InterPro"/>
</dbReference>
<feature type="domain" description="Nucleoside phosphorylase" evidence="3">
    <location>
        <begin position="12"/>
        <end position="260"/>
    </location>
</feature>
<dbReference type="Gene3D" id="3.40.50.1580">
    <property type="entry name" value="Nucleoside phosphorylase domain"/>
    <property type="match status" value="1"/>
</dbReference>
<dbReference type="SUPFAM" id="SSF53167">
    <property type="entry name" value="Purine and uridine phosphorylases"/>
    <property type="match status" value="1"/>
</dbReference>
<dbReference type="EMBL" id="GDHC01004079">
    <property type="protein sequence ID" value="JAQ14550.1"/>
    <property type="molecule type" value="Transcribed_RNA"/>
</dbReference>
<accession>A0A0A9YS89</accession>
<evidence type="ECO:0000259" key="3">
    <source>
        <dbReference type="Pfam" id="PF01048"/>
    </source>
</evidence>
<evidence type="ECO:0000313" key="4">
    <source>
        <dbReference type="EMBL" id="JAG35049.1"/>
    </source>
</evidence>
<dbReference type="GO" id="GO:0005829">
    <property type="term" value="C:cytosol"/>
    <property type="evidence" value="ECO:0007669"/>
    <property type="project" value="TreeGrafter"/>
</dbReference>
<evidence type="ECO:0000256" key="2">
    <source>
        <dbReference type="PIRSR" id="PIRSR610059-50"/>
    </source>
</evidence>
<dbReference type="InterPro" id="IPR000845">
    <property type="entry name" value="Nucleoside_phosphorylase_d"/>
</dbReference>
<dbReference type="EMBL" id="GBHO01008555">
    <property type="protein sequence ID" value="JAG35049.1"/>
    <property type="molecule type" value="Transcribed_RNA"/>
</dbReference>
<organism evidence="4">
    <name type="scientific">Lygus hesperus</name>
    <name type="common">Western plant bug</name>
    <dbReference type="NCBI Taxonomy" id="30085"/>
    <lineage>
        <taxon>Eukaryota</taxon>
        <taxon>Metazoa</taxon>
        <taxon>Ecdysozoa</taxon>
        <taxon>Arthropoda</taxon>
        <taxon>Hexapoda</taxon>
        <taxon>Insecta</taxon>
        <taxon>Pterygota</taxon>
        <taxon>Neoptera</taxon>
        <taxon>Paraneoptera</taxon>
        <taxon>Hemiptera</taxon>
        <taxon>Heteroptera</taxon>
        <taxon>Panheteroptera</taxon>
        <taxon>Cimicomorpha</taxon>
        <taxon>Miridae</taxon>
        <taxon>Mirini</taxon>
        <taxon>Lygus</taxon>
    </lineage>
</organism>
<feature type="binding site" evidence="2">
    <location>
        <position position="174"/>
    </location>
    <ligand>
        <name>substrate</name>
    </ligand>
</feature>
<dbReference type="InterPro" id="IPR010059">
    <property type="entry name" value="Uridine_phosphorylase_euk"/>
</dbReference>
<evidence type="ECO:0000256" key="1">
    <source>
        <dbReference type="ARBA" id="ARBA00010456"/>
    </source>
</evidence>
<dbReference type="GO" id="GO:0006218">
    <property type="term" value="P:uridine catabolic process"/>
    <property type="evidence" value="ECO:0007669"/>
    <property type="project" value="TreeGrafter"/>
</dbReference>
<proteinExistence type="inferred from homology"/>
<gene>
    <name evidence="4" type="primary">Upp1</name>
    <name evidence="5" type="synonym">Upp1_0</name>
    <name evidence="4" type="ORF">CM83_3786</name>
    <name evidence="5" type="ORF">g.9912</name>
</gene>